<dbReference type="GO" id="GO:0046872">
    <property type="term" value="F:metal ion binding"/>
    <property type="evidence" value="ECO:0007669"/>
    <property type="project" value="UniProtKB-KW"/>
</dbReference>
<dbReference type="SUPFAM" id="SSF46626">
    <property type="entry name" value="Cytochrome c"/>
    <property type="match status" value="1"/>
</dbReference>
<dbReference type="Proteomes" id="UP000183104">
    <property type="component" value="Unassembled WGS sequence"/>
</dbReference>
<dbReference type="InterPro" id="IPR050597">
    <property type="entry name" value="Cytochrome_c_Oxidase_Subunit"/>
</dbReference>
<evidence type="ECO:0000313" key="8">
    <source>
        <dbReference type="Proteomes" id="UP000183104"/>
    </source>
</evidence>
<keyword evidence="8" id="KW-1185">Reference proteome</keyword>
<sequence length="105" mass="11113">MRSNEMALAALLTGLLALPAAQARAEAPITAGEVMGNNCLTCHGSKGQGPGSMPSIRDFTEEGLVNKMTSFREGRDDDATVMDRHAAGYTDEQIRAIAAYIANLD</sequence>
<reference evidence="8" key="1">
    <citation type="submission" date="2016-10" db="EMBL/GenBank/DDBJ databases">
        <authorList>
            <person name="Varghese N."/>
        </authorList>
    </citation>
    <scope>NUCLEOTIDE SEQUENCE [LARGE SCALE GENOMIC DNA]</scope>
    <source>
        <strain evidence="8">HL 19</strain>
    </source>
</reference>
<dbReference type="PROSITE" id="PS51007">
    <property type="entry name" value="CYTC"/>
    <property type="match status" value="1"/>
</dbReference>
<dbReference type="PATRIC" id="fig|381306.5.peg.2378"/>
<accession>A0A0N8PN68</accession>
<feature type="domain" description="Cytochrome c" evidence="6">
    <location>
        <begin position="27"/>
        <end position="105"/>
    </location>
</feature>
<dbReference type="GO" id="GO:0020037">
    <property type="term" value="F:heme binding"/>
    <property type="evidence" value="ECO:0007669"/>
    <property type="project" value="InterPro"/>
</dbReference>
<dbReference type="RefSeq" id="WP_054965681.1">
    <property type="nucleotide sequence ID" value="NZ_FMUN01000006.1"/>
</dbReference>
<dbReference type="InterPro" id="IPR009056">
    <property type="entry name" value="Cyt_c-like_dom"/>
</dbReference>
<evidence type="ECO:0000313" key="7">
    <source>
        <dbReference type="EMBL" id="SCY46963.1"/>
    </source>
</evidence>
<evidence type="ECO:0000256" key="5">
    <source>
        <dbReference type="SAM" id="SignalP"/>
    </source>
</evidence>
<evidence type="ECO:0000256" key="4">
    <source>
        <dbReference type="PROSITE-ProRule" id="PRU00433"/>
    </source>
</evidence>
<dbReference type="InterPro" id="IPR036909">
    <property type="entry name" value="Cyt_c-like_dom_sf"/>
</dbReference>
<evidence type="ECO:0000256" key="1">
    <source>
        <dbReference type="ARBA" id="ARBA00022617"/>
    </source>
</evidence>
<dbReference type="GO" id="GO:0009055">
    <property type="term" value="F:electron transfer activity"/>
    <property type="evidence" value="ECO:0007669"/>
    <property type="project" value="InterPro"/>
</dbReference>
<feature type="signal peptide" evidence="5">
    <location>
        <begin position="1"/>
        <end position="25"/>
    </location>
</feature>
<gene>
    <name evidence="7" type="ORF">SAMN05661077_2199</name>
</gene>
<evidence type="ECO:0000259" key="6">
    <source>
        <dbReference type="PROSITE" id="PS51007"/>
    </source>
</evidence>
<organism evidence="7 8">
    <name type="scientific">Thiohalorhabdus denitrificans</name>
    <dbReference type="NCBI Taxonomy" id="381306"/>
    <lineage>
        <taxon>Bacteria</taxon>
        <taxon>Pseudomonadati</taxon>
        <taxon>Pseudomonadota</taxon>
        <taxon>Gammaproteobacteria</taxon>
        <taxon>Thiohalorhabdales</taxon>
        <taxon>Thiohalorhabdaceae</taxon>
        <taxon>Thiohalorhabdus</taxon>
    </lineage>
</organism>
<name>A0A0N8PN68_9GAMM</name>
<feature type="chain" id="PRO_5010429750" evidence="5">
    <location>
        <begin position="26"/>
        <end position="105"/>
    </location>
</feature>
<dbReference type="PANTHER" id="PTHR33751:SF1">
    <property type="entry name" value="CBB3-TYPE CYTOCHROME C OXIDASE SUBUNIT FIXP"/>
    <property type="match status" value="1"/>
</dbReference>
<keyword evidence="3 4" id="KW-0408">Iron</keyword>
<evidence type="ECO:0000256" key="2">
    <source>
        <dbReference type="ARBA" id="ARBA00022723"/>
    </source>
</evidence>
<protein>
    <submittedName>
        <fullName evidence="7">Cytochrome subunit of sulfide dehydrogenase</fullName>
    </submittedName>
</protein>
<keyword evidence="5" id="KW-0732">Signal</keyword>
<dbReference type="OrthoDB" id="9773456at2"/>
<keyword evidence="1 4" id="KW-0349">Heme</keyword>
<dbReference type="Pfam" id="PF00034">
    <property type="entry name" value="Cytochrom_C"/>
    <property type="match status" value="1"/>
</dbReference>
<dbReference type="EMBL" id="FMUN01000006">
    <property type="protein sequence ID" value="SCY46963.1"/>
    <property type="molecule type" value="Genomic_DNA"/>
</dbReference>
<dbReference type="AlphaFoldDB" id="A0A0N8PN68"/>
<proteinExistence type="predicted"/>
<evidence type="ECO:0000256" key="3">
    <source>
        <dbReference type="ARBA" id="ARBA00023004"/>
    </source>
</evidence>
<keyword evidence="2 4" id="KW-0479">Metal-binding</keyword>
<dbReference type="STRING" id="381306.AN478_05890"/>
<dbReference type="PANTHER" id="PTHR33751">
    <property type="entry name" value="CBB3-TYPE CYTOCHROME C OXIDASE SUBUNIT FIXP"/>
    <property type="match status" value="1"/>
</dbReference>
<dbReference type="Gene3D" id="1.10.760.10">
    <property type="entry name" value="Cytochrome c-like domain"/>
    <property type="match status" value="1"/>
</dbReference>